<reference evidence="1" key="1">
    <citation type="journal article" date="2021" name="Genome Biol. Evol.">
        <title>A High-Quality Reference Genome for a Parasitic Bivalve with Doubly Uniparental Inheritance (Bivalvia: Unionida).</title>
        <authorList>
            <person name="Smith C.H."/>
        </authorList>
    </citation>
    <scope>NUCLEOTIDE SEQUENCE</scope>
    <source>
        <strain evidence="1">CHS0354</strain>
    </source>
</reference>
<comment type="caution">
    <text evidence="1">The sequence shown here is derived from an EMBL/GenBank/DDBJ whole genome shotgun (WGS) entry which is preliminary data.</text>
</comment>
<organism evidence="1 2">
    <name type="scientific">Potamilus streckersoni</name>
    <dbReference type="NCBI Taxonomy" id="2493646"/>
    <lineage>
        <taxon>Eukaryota</taxon>
        <taxon>Metazoa</taxon>
        <taxon>Spiralia</taxon>
        <taxon>Lophotrochozoa</taxon>
        <taxon>Mollusca</taxon>
        <taxon>Bivalvia</taxon>
        <taxon>Autobranchia</taxon>
        <taxon>Heteroconchia</taxon>
        <taxon>Palaeoheterodonta</taxon>
        <taxon>Unionida</taxon>
        <taxon>Unionoidea</taxon>
        <taxon>Unionidae</taxon>
        <taxon>Ambleminae</taxon>
        <taxon>Lampsilini</taxon>
        <taxon>Potamilus</taxon>
    </lineage>
</organism>
<reference evidence="1" key="3">
    <citation type="submission" date="2023-05" db="EMBL/GenBank/DDBJ databases">
        <authorList>
            <person name="Smith C.H."/>
        </authorList>
    </citation>
    <scope>NUCLEOTIDE SEQUENCE</scope>
    <source>
        <strain evidence="1">CHS0354</strain>
        <tissue evidence="1">Mantle</tissue>
    </source>
</reference>
<dbReference type="AlphaFoldDB" id="A0AAE0SIK6"/>
<evidence type="ECO:0000313" key="1">
    <source>
        <dbReference type="EMBL" id="KAK3592413.1"/>
    </source>
</evidence>
<dbReference type="EMBL" id="JAEAOA010000313">
    <property type="protein sequence ID" value="KAK3592413.1"/>
    <property type="molecule type" value="Genomic_DNA"/>
</dbReference>
<gene>
    <name evidence="1" type="ORF">CHS0354_004037</name>
</gene>
<proteinExistence type="predicted"/>
<accession>A0AAE0SIK6</accession>
<protein>
    <submittedName>
        <fullName evidence="1">Uncharacterized protein</fullName>
    </submittedName>
</protein>
<name>A0AAE0SIK6_9BIVA</name>
<sequence>MVMIKATSAIKNTAKVTEEFADEHLNTMADLGQKVVGGIANVLPQEDTTAKLVQQRTEIRLAEQQAATEGGPTTDSPPVTGSVNINHASSDTNYVENNSNFEVTTVETVFSTNQGSYDWVAVGSSEFIDSLPSEDSTTGLMQYKELLKRCQLKDSDQLDRLYTYLSFYESIFRYVIKNKSEEIMVNKDILKLRKDQIFCYLAISEEPDDIEWYLNRLFEEEKKRRELERKNAVSYQTQ</sequence>
<reference evidence="1" key="2">
    <citation type="journal article" date="2021" name="Genome Biol. Evol.">
        <title>Developing a high-quality reference genome for a parasitic bivalve with doubly uniparental inheritance (Bivalvia: Unionida).</title>
        <authorList>
            <person name="Smith C.H."/>
        </authorList>
    </citation>
    <scope>NUCLEOTIDE SEQUENCE</scope>
    <source>
        <strain evidence="1">CHS0354</strain>
        <tissue evidence="1">Mantle</tissue>
    </source>
</reference>
<dbReference type="Proteomes" id="UP001195483">
    <property type="component" value="Unassembled WGS sequence"/>
</dbReference>
<keyword evidence="2" id="KW-1185">Reference proteome</keyword>
<evidence type="ECO:0000313" key="2">
    <source>
        <dbReference type="Proteomes" id="UP001195483"/>
    </source>
</evidence>